<protein>
    <submittedName>
        <fullName evidence="2">Uncharacterized protein</fullName>
    </submittedName>
</protein>
<dbReference type="InParanoid" id="A0A5J5EPF7"/>
<accession>A0A5J5EPF7</accession>
<proteinExistence type="predicted"/>
<name>A0A5J5EPF7_9PEZI</name>
<dbReference type="Proteomes" id="UP000326924">
    <property type="component" value="Unassembled WGS sequence"/>
</dbReference>
<dbReference type="EMBL" id="VXIS01000168">
    <property type="protein sequence ID" value="KAA8899282.1"/>
    <property type="molecule type" value="Genomic_DNA"/>
</dbReference>
<feature type="region of interest" description="Disordered" evidence="1">
    <location>
        <begin position="102"/>
        <end position="163"/>
    </location>
</feature>
<sequence length="163" mass="18320">MPDDILYSPPVPTNPKEAQDLFEAALANLEGSKSPRSQRSATYLRKLRDFGIKAHGDTTMAIAGERHLFEQLAFKQKKKTDERQLKNDEVGRAFLVERGSTLRKAREDRDQKAAQAAVDKAEKEKIKMEAAAKREVKKRQKETAQNARSTKKQKSVAPALATE</sequence>
<evidence type="ECO:0000256" key="1">
    <source>
        <dbReference type="SAM" id="MobiDB-lite"/>
    </source>
</evidence>
<comment type="caution">
    <text evidence="2">The sequence shown here is derived from an EMBL/GenBank/DDBJ whole genome shotgun (WGS) entry which is preliminary data.</text>
</comment>
<keyword evidence="3" id="KW-1185">Reference proteome</keyword>
<dbReference type="AlphaFoldDB" id="A0A5J5EPF7"/>
<evidence type="ECO:0000313" key="3">
    <source>
        <dbReference type="Proteomes" id="UP000326924"/>
    </source>
</evidence>
<evidence type="ECO:0000313" key="2">
    <source>
        <dbReference type="EMBL" id="KAA8899282.1"/>
    </source>
</evidence>
<feature type="compositionally biased region" description="Basic and acidic residues" evidence="1">
    <location>
        <begin position="119"/>
        <end position="134"/>
    </location>
</feature>
<gene>
    <name evidence="2" type="ORF">FN846DRAFT_892479</name>
</gene>
<organism evidence="2 3">
    <name type="scientific">Sphaerosporella brunnea</name>
    <dbReference type="NCBI Taxonomy" id="1250544"/>
    <lineage>
        <taxon>Eukaryota</taxon>
        <taxon>Fungi</taxon>
        <taxon>Dikarya</taxon>
        <taxon>Ascomycota</taxon>
        <taxon>Pezizomycotina</taxon>
        <taxon>Pezizomycetes</taxon>
        <taxon>Pezizales</taxon>
        <taxon>Pyronemataceae</taxon>
        <taxon>Sphaerosporella</taxon>
    </lineage>
</organism>
<reference evidence="2 3" key="1">
    <citation type="submission" date="2019-09" db="EMBL/GenBank/DDBJ databases">
        <title>Draft genome of the ectomycorrhizal ascomycete Sphaerosporella brunnea.</title>
        <authorList>
            <consortium name="DOE Joint Genome Institute"/>
            <person name="Benucci G.M."/>
            <person name="Marozzi G."/>
            <person name="Antonielli L."/>
            <person name="Sanchez S."/>
            <person name="Marco P."/>
            <person name="Wang X."/>
            <person name="Falini L.B."/>
            <person name="Barry K."/>
            <person name="Haridas S."/>
            <person name="Lipzen A."/>
            <person name="Labutti K."/>
            <person name="Grigoriev I.V."/>
            <person name="Murat C."/>
            <person name="Martin F."/>
            <person name="Albertini E."/>
            <person name="Donnini D."/>
            <person name="Bonito G."/>
        </authorList>
    </citation>
    <scope>NUCLEOTIDE SEQUENCE [LARGE SCALE GENOMIC DNA]</scope>
    <source>
        <strain evidence="2 3">Sb_GMNB300</strain>
    </source>
</reference>